<evidence type="ECO:0000313" key="2">
    <source>
        <dbReference type="EMBL" id="QNP30038.1"/>
    </source>
</evidence>
<dbReference type="Proteomes" id="UP000516013">
    <property type="component" value="Chromosome"/>
</dbReference>
<name>A0A7H0F1X2_9CYAN</name>
<proteinExistence type="predicted"/>
<reference evidence="2 3" key="1">
    <citation type="submission" date="2020-08" db="EMBL/GenBank/DDBJ databases">
        <title>Complete genome sequence of Raphidiopsis curvispora isolated from drinking water reservoir in South Korea.</title>
        <authorList>
            <person name="Jeong J."/>
        </authorList>
    </citation>
    <scope>NUCLEOTIDE SEQUENCE [LARGE SCALE GENOMIC DNA]</scope>
    <source>
        <strain evidence="2 3">GIHE-G1</strain>
    </source>
</reference>
<accession>A0A7H0F1X2</accession>
<organism evidence="2 3">
    <name type="scientific">Cylindrospermopsis curvispora GIHE-G1</name>
    <dbReference type="NCBI Taxonomy" id="2666332"/>
    <lineage>
        <taxon>Bacteria</taxon>
        <taxon>Bacillati</taxon>
        <taxon>Cyanobacteriota</taxon>
        <taxon>Cyanophyceae</taxon>
        <taxon>Nostocales</taxon>
        <taxon>Aphanizomenonaceae</taxon>
        <taxon>Cylindrospermopsis</taxon>
    </lineage>
</organism>
<evidence type="ECO:0000313" key="3">
    <source>
        <dbReference type="Proteomes" id="UP000516013"/>
    </source>
</evidence>
<feature type="transmembrane region" description="Helical" evidence="1">
    <location>
        <begin position="139"/>
        <end position="159"/>
    </location>
</feature>
<feature type="transmembrane region" description="Helical" evidence="1">
    <location>
        <begin position="35"/>
        <end position="59"/>
    </location>
</feature>
<feature type="transmembrane region" description="Helical" evidence="1">
    <location>
        <begin position="109"/>
        <end position="127"/>
    </location>
</feature>
<feature type="transmembrane region" description="Helical" evidence="1">
    <location>
        <begin position="241"/>
        <end position="259"/>
    </location>
</feature>
<dbReference type="RefSeq" id="WP_187706513.1">
    <property type="nucleotide sequence ID" value="NZ_CP060822.1"/>
</dbReference>
<keyword evidence="1" id="KW-0812">Transmembrane</keyword>
<protein>
    <recommendedName>
        <fullName evidence="4">O-antigen ligase family protein</fullName>
    </recommendedName>
</protein>
<evidence type="ECO:0008006" key="4">
    <source>
        <dbReference type="Google" id="ProtNLM"/>
    </source>
</evidence>
<feature type="transmembrane region" description="Helical" evidence="1">
    <location>
        <begin position="71"/>
        <end position="97"/>
    </location>
</feature>
<dbReference type="KEGG" id="ccur:IAR63_02850"/>
<feature type="transmembrane region" description="Helical" evidence="1">
    <location>
        <begin position="165"/>
        <end position="186"/>
    </location>
</feature>
<feature type="transmembrane region" description="Helical" evidence="1">
    <location>
        <begin position="387"/>
        <end position="409"/>
    </location>
</feature>
<sequence length="431" mass="49536">MNKIFCISLVILLLSVESSLQTSIALDRSLAWWTVWLYKIGPLTLADIDIILIALNVFIRRYWIDLRRKVTFLFSPYLALCYLAMFYLLIGVLYNLFVFPNWKTFLYDVKAVIYLTIPYLFLHICNNEQLRQWFSYRNIFTFSALSSMIDFIIVSIFGTSEYPSFLGLPTILTLVPLSVAIVSTIYSKNKFHKILFFMLILLELINSINRLSLGYIFNSIMLIFPCIFIVKLRINFVQRFFTILLLVTLTNITSVFMISNPFDMDILTAKIDGAITRKIQMENAVLNFNENIPGIIGKGLGSTWFEYIPVPTNDIYSVGTSLGETPEDSLASPVKFIFNWTPPVLIHKWGVVGSISLVFLISRFLHASIVNIQRLKSVNSQCKYNNLLEPLLIISLIFIIENFTFVGVLKTSLITSMLAFELEHNFALNRE</sequence>
<feature type="transmembrane region" description="Helical" evidence="1">
    <location>
        <begin position="346"/>
        <end position="366"/>
    </location>
</feature>
<keyword evidence="3" id="KW-1185">Reference proteome</keyword>
<dbReference type="AlphaFoldDB" id="A0A7H0F1X2"/>
<evidence type="ECO:0000256" key="1">
    <source>
        <dbReference type="SAM" id="Phobius"/>
    </source>
</evidence>
<keyword evidence="1" id="KW-0472">Membrane</keyword>
<dbReference type="EMBL" id="CP060822">
    <property type="protein sequence ID" value="QNP30038.1"/>
    <property type="molecule type" value="Genomic_DNA"/>
</dbReference>
<feature type="transmembrane region" description="Helical" evidence="1">
    <location>
        <begin position="215"/>
        <end position="234"/>
    </location>
</feature>
<keyword evidence="1" id="KW-1133">Transmembrane helix</keyword>
<gene>
    <name evidence="2" type="ORF">IAR63_02850</name>
</gene>